<feature type="compositionally biased region" description="Polar residues" evidence="1">
    <location>
        <begin position="333"/>
        <end position="342"/>
    </location>
</feature>
<keyword evidence="3" id="KW-1185">Reference proteome</keyword>
<feature type="region of interest" description="Disordered" evidence="1">
    <location>
        <begin position="1"/>
        <end position="76"/>
    </location>
</feature>
<comment type="caution">
    <text evidence="2">The sequence shown here is derived from an EMBL/GenBank/DDBJ whole genome shotgun (WGS) entry which is preliminary data.</text>
</comment>
<accession>A0A8H3ITH0</accession>
<feature type="region of interest" description="Disordered" evidence="1">
    <location>
        <begin position="267"/>
        <end position="361"/>
    </location>
</feature>
<feature type="compositionally biased region" description="Low complexity" evidence="1">
    <location>
        <begin position="53"/>
        <end position="62"/>
    </location>
</feature>
<evidence type="ECO:0008006" key="4">
    <source>
        <dbReference type="Google" id="ProtNLM"/>
    </source>
</evidence>
<protein>
    <recommendedName>
        <fullName evidence="4">Fork-head domain-containing protein</fullName>
    </recommendedName>
</protein>
<feature type="compositionally biased region" description="Basic and acidic residues" evidence="1">
    <location>
        <begin position="198"/>
        <end position="219"/>
    </location>
</feature>
<feature type="compositionally biased region" description="Low complexity" evidence="1">
    <location>
        <begin position="630"/>
        <end position="649"/>
    </location>
</feature>
<name>A0A8H3ITH0_9LECA</name>
<dbReference type="OrthoDB" id="5359897at2759"/>
<proteinExistence type="predicted"/>
<sequence>MDDVTASSLGPESQLSMPLSRPGIPESGNEESDIASQNLKQPHWDDSNDSDDSYNSTSASPSSEERGTDGNGGNCDKMVEKWRLIRLADKNTPPKKIYPTHDVHTVAFGENYSKFYEAFQQGLSTPKASKSTPSTVPAKRSAAASKHASKRRRQDDRASLPHLDQHQARVITAPRTAATKAKASLEAKSNEAASPSDVARKSPEPPRQRSYSDAKEQSSRRKGVGIYAGNWEYVTDEEKEPEYLSVVQKTAEFEGRTTRRAYAKITSKNGAGDSDNIVGLSSGKQMRKSGRARNAVDYTRLSGSESSARGIATPEQGEENDIPPAQETERTSPSKSTLTSSALMPDHLSSSTSTSAAMYAERPERPKLSWNAIVYEVLAIAETSMKFPQLVQAVKDRYPFFNSSSQEKVLESGVKNPLYFHEAFCKGEMMDGKQTWGLKPGEFIDKKTGEVLTPRPRHTISSPSPSINEQLHEMEDQSPIDLASNVAHINNPPSSQPRFGREILNSPEIPDSQDAKAITPSPQRRDCLTATEHPPHLEEATGSQELADAADSTSVIAFVETNLKSQSPQPSFQWATPTFSPINTVSNSKYPTAAGTKIQSVQIVLGATGHEAPASAAQLLSIPQTAQGWTSSISSSTGESESGSSPTTTQAVSTSVPLVHAVSPTPAHNLFVDCAAASETPYVNSTKSTPSVTEVACTQLDDFLPDVKAGAKENTYRHLQQWE</sequence>
<gene>
    <name evidence="2" type="ORF">ALECFALPRED_005392</name>
</gene>
<feature type="region of interest" description="Disordered" evidence="1">
    <location>
        <begin position="123"/>
        <end position="221"/>
    </location>
</feature>
<dbReference type="AlphaFoldDB" id="A0A8H3ITH0"/>
<evidence type="ECO:0000313" key="2">
    <source>
        <dbReference type="EMBL" id="CAF9932845.1"/>
    </source>
</evidence>
<evidence type="ECO:0000256" key="1">
    <source>
        <dbReference type="SAM" id="MobiDB-lite"/>
    </source>
</evidence>
<feature type="compositionally biased region" description="Basic and acidic residues" evidence="1">
    <location>
        <begin position="153"/>
        <end position="167"/>
    </location>
</feature>
<dbReference type="Proteomes" id="UP000664203">
    <property type="component" value="Unassembled WGS sequence"/>
</dbReference>
<feature type="compositionally biased region" description="Low complexity" evidence="1">
    <location>
        <begin position="124"/>
        <end position="146"/>
    </location>
</feature>
<feature type="compositionally biased region" description="Polar residues" evidence="1">
    <location>
        <begin position="1"/>
        <end position="17"/>
    </location>
</feature>
<reference evidence="2" key="1">
    <citation type="submission" date="2021-03" db="EMBL/GenBank/DDBJ databases">
        <authorList>
            <person name="Tagirdzhanova G."/>
        </authorList>
    </citation>
    <scope>NUCLEOTIDE SEQUENCE</scope>
</reference>
<dbReference type="EMBL" id="CAJPDR010000337">
    <property type="protein sequence ID" value="CAF9932845.1"/>
    <property type="molecule type" value="Genomic_DNA"/>
</dbReference>
<organism evidence="2 3">
    <name type="scientific">Alectoria fallacina</name>
    <dbReference type="NCBI Taxonomy" id="1903189"/>
    <lineage>
        <taxon>Eukaryota</taxon>
        <taxon>Fungi</taxon>
        <taxon>Dikarya</taxon>
        <taxon>Ascomycota</taxon>
        <taxon>Pezizomycotina</taxon>
        <taxon>Lecanoromycetes</taxon>
        <taxon>OSLEUM clade</taxon>
        <taxon>Lecanoromycetidae</taxon>
        <taxon>Lecanorales</taxon>
        <taxon>Lecanorineae</taxon>
        <taxon>Parmeliaceae</taxon>
        <taxon>Alectoria</taxon>
    </lineage>
</organism>
<feature type="region of interest" description="Disordered" evidence="1">
    <location>
        <begin position="629"/>
        <end position="652"/>
    </location>
</feature>
<feature type="region of interest" description="Disordered" evidence="1">
    <location>
        <begin position="490"/>
        <end position="529"/>
    </location>
</feature>
<evidence type="ECO:0000313" key="3">
    <source>
        <dbReference type="Proteomes" id="UP000664203"/>
    </source>
</evidence>